<dbReference type="GO" id="GO:0012505">
    <property type="term" value="C:endomembrane system"/>
    <property type="evidence" value="ECO:0007669"/>
    <property type="project" value="UniProtKB-SubCell"/>
</dbReference>
<dbReference type="Pfam" id="PF16192">
    <property type="entry name" value="PMT_4TMC"/>
    <property type="match status" value="1"/>
</dbReference>
<evidence type="ECO:0000313" key="14">
    <source>
        <dbReference type="EMBL" id="PFG32311.1"/>
    </source>
</evidence>
<keyword evidence="6 10" id="KW-0812">Transmembrane</keyword>
<evidence type="ECO:0000313" key="15">
    <source>
        <dbReference type="Proteomes" id="UP000225548"/>
    </source>
</evidence>
<evidence type="ECO:0000259" key="13">
    <source>
        <dbReference type="Pfam" id="PF16192"/>
    </source>
</evidence>
<evidence type="ECO:0000256" key="4">
    <source>
        <dbReference type="ARBA" id="ARBA00022676"/>
    </source>
</evidence>
<evidence type="ECO:0000256" key="7">
    <source>
        <dbReference type="ARBA" id="ARBA00022989"/>
    </source>
</evidence>
<reference evidence="14 15" key="1">
    <citation type="submission" date="2017-10" db="EMBL/GenBank/DDBJ databases">
        <title>Sequencing the genomes of 1000 actinobacteria strains.</title>
        <authorList>
            <person name="Klenk H.-P."/>
        </authorList>
    </citation>
    <scope>NUCLEOTIDE SEQUENCE [LARGE SCALE GENOMIC DNA]</scope>
    <source>
        <strain evidence="14 15">DSM 18966</strain>
    </source>
</reference>
<comment type="subcellular location">
    <subcellularLocation>
        <location evidence="10">Cell membrane</location>
    </subcellularLocation>
    <subcellularLocation>
        <location evidence="1">Endomembrane system</location>
        <topology evidence="1">Multi-pass membrane protein</topology>
    </subcellularLocation>
</comment>
<feature type="transmembrane region" description="Helical" evidence="10">
    <location>
        <begin position="149"/>
        <end position="167"/>
    </location>
</feature>
<keyword evidence="7 10" id="KW-1133">Transmembrane helix</keyword>
<protein>
    <recommendedName>
        <fullName evidence="9 10">Polyprenol-phosphate-mannose--protein mannosyltransferase</fullName>
        <ecNumber evidence="10">2.4.1.-</ecNumber>
    </recommendedName>
</protein>
<dbReference type="PANTHER" id="PTHR10050">
    <property type="entry name" value="DOLICHYL-PHOSPHATE-MANNOSE--PROTEIN MANNOSYLTRANSFERASE"/>
    <property type="match status" value="1"/>
</dbReference>
<accession>A0A2A9E157</accession>
<feature type="transmembrane region" description="Helical" evidence="10">
    <location>
        <begin position="455"/>
        <end position="472"/>
    </location>
</feature>
<dbReference type="GO" id="GO:0004169">
    <property type="term" value="F:dolichyl-phosphate-mannose-protein mannosyltransferase activity"/>
    <property type="evidence" value="ECO:0007669"/>
    <property type="project" value="UniProtKB-UniRule"/>
</dbReference>
<dbReference type="GO" id="GO:0005886">
    <property type="term" value="C:plasma membrane"/>
    <property type="evidence" value="ECO:0007669"/>
    <property type="project" value="UniProtKB-SubCell"/>
</dbReference>
<feature type="transmembrane region" description="Helical" evidence="10">
    <location>
        <begin position="431"/>
        <end position="448"/>
    </location>
</feature>
<comment type="similarity">
    <text evidence="3 10">Belongs to the glycosyltransferase 39 family.</text>
</comment>
<dbReference type="InterPro" id="IPR032421">
    <property type="entry name" value="PMT_4TMC"/>
</dbReference>
<dbReference type="InterPro" id="IPR027005">
    <property type="entry name" value="PMT-like"/>
</dbReference>
<dbReference type="Proteomes" id="UP000225548">
    <property type="component" value="Unassembled WGS sequence"/>
</dbReference>
<feature type="compositionally biased region" description="Polar residues" evidence="11">
    <location>
        <begin position="1"/>
        <end position="15"/>
    </location>
</feature>
<evidence type="ECO:0000256" key="2">
    <source>
        <dbReference type="ARBA" id="ARBA00004922"/>
    </source>
</evidence>
<dbReference type="Pfam" id="PF02366">
    <property type="entry name" value="PMT"/>
    <property type="match status" value="1"/>
</dbReference>
<evidence type="ECO:0000256" key="10">
    <source>
        <dbReference type="RuleBase" id="RU367007"/>
    </source>
</evidence>
<sequence>MADVSATNATPTDVTADSGDSDDPPVVSTHERLLGALFTPRALALGSTSRDRFWSWAGPGLVALLAAILRLVNLGFPSTLVFDETYYVKGAYSLLTLGYEADWPEGSDFAFENGDQSGHLTAGDYVVHPPVGKWMIALGMRLAGPENAWGWRLASAVVGIVAVFLLARTARRIFGSTAIGVIVGGLFAIDGAAIVHARTGLLDSFVMFWVLVAFACIVADRSWARRRLAERAAAAIDSGAGLGRYGPTVGWRWWRLAAAVALGLACGTKWSGLYFVAVFGIMSVSWDAAARRAVGVRSWLVGTLLKDLVPAVTLVIPTTVLTYLASWSSWFAHSASYDRTWWTLNRGSYPSWMPDVLTGWGEALRSLWAYHESMWRFHTGLVKSHTYESNPWGWLLQLRPTSFYWEKSALGENGCTASECARAVTSIGNPLIWWVATVALVFAVWALLRYRDWRAAAVLSGILAGWVPWLFVAERTIFTFYSIAFAPWMYLAIGYLVVTGWERLGDAPRSRRLGLWATGALLAVFVGVSAFFYPVWTGIQVPYEFWQAHMWLGSWV</sequence>
<evidence type="ECO:0000256" key="1">
    <source>
        <dbReference type="ARBA" id="ARBA00004127"/>
    </source>
</evidence>
<dbReference type="EC" id="2.4.1.-" evidence="10"/>
<evidence type="ECO:0000256" key="11">
    <source>
        <dbReference type="SAM" id="MobiDB-lite"/>
    </source>
</evidence>
<feature type="region of interest" description="Disordered" evidence="11">
    <location>
        <begin position="1"/>
        <end position="25"/>
    </location>
</feature>
<feature type="transmembrane region" description="Helical" evidence="10">
    <location>
        <begin position="201"/>
        <end position="219"/>
    </location>
</feature>
<keyword evidence="4 10" id="KW-0328">Glycosyltransferase</keyword>
<evidence type="ECO:0000256" key="6">
    <source>
        <dbReference type="ARBA" id="ARBA00022692"/>
    </source>
</evidence>
<dbReference type="PANTHER" id="PTHR10050:SF46">
    <property type="entry name" value="PROTEIN O-MANNOSYL-TRANSFERASE 2"/>
    <property type="match status" value="1"/>
</dbReference>
<keyword evidence="8 10" id="KW-0472">Membrane</keyword>
<dbReference type="UniPathway" id="UPA00378"/>
<dbReference type="OrthoDB" id="9776737at2"/>
<organism evidence="14 15">
    <name type="scientific">Sanguibacter antarcticus</name>
    <dbReference type="NCBI Taxonomy" id="372484"/>
    <lineage>
        <taxon>Bacteria</taxon>
        <taxon>Bacillati</taxon>
        <taxon>Actinomycetota</taxon>
        <taxon>Actinomycetes</taxon>
        <taxon>Micrococcales</taxon>
        <taxon>Sanguibacteraceae</taxon>
        <taxon>Sanguibacter</taxon>
    </lineage>
</organism>
<feature type="transmembrane region" description="Helical" evidence="10">
    <location>
        <begin position="53"/>
        <end position="72"/>
    </location>
</feature>
<keyword evidence="10" id="KW-1003">Cell membrane</keyword>
<feature type="transmembrane region" description="Helical" evidence="10">
    <location>
        <begin position="174"/>
        <end position="195"/>
    </location>
</feature>
<keyword evidence="15" id="KW-1185">Reference proteome</keyword>
<evidence type="ECO:0000256" key="8">
    <source>
        <dbReference type="ARBA" id="ARBA00023136"/>
    </source>
</evidence>
<name>A0A2A9E157_9MICO</name>
<proteinExistence type="inferred from homology"/>
<evidence type="ECO:0000256" key="3">
    <source>
        <dbReference type="ARBA" id="ARBA00007222"/>
    </source>
</evidence>
<feature type="transmembrane region" description="Helical" evidence="10">
    <location>
        <begin position="513"/>
        <end position="536"/>
    </location>
</feature>
<gene>
    <name evidence="14" type="ORF">ATL42_0134</name>
</gene>
<dbReference type="InterPro" id="IPR003342">
    <property type="entry name" value="ArnT-like_N"/>
</dbReference>
<evidence type="ECO:0000259" key="12">
    <source>
        <dbReference type="Pfam" id="PF02366"/>
    </source>
</evidence>
<comment type="function">
    <text evidence="10">Protein O-mannosyltransferase that catalyzes the transfer of a single mannose residue from a polyprenol phospho-mannosyl lipidic donor to the hydroxyl group of selected serine and threonine residues in acceptor proteins.</text>
</comment>
<feature type="transmembrane region" description="Helical" evidence="10">
    <location>
        <begin position="478"/>
        <end position="501"/>
    </location>
</feature>
<evidence type="ECO:0000256" key="5">
    <source>
        <dbReference type="ARBA" id="ARBA00022679"/>
    </source>
</evidence>
<dbReference type="AlphaFoldDB" id="A0A2A9E157"/>
<comment type="caution">
    <text evidence="14">The sequence shown here is derived from an EMBL/GenBank/DDBJ whole genome shotgun (WGS) entry which is preliminary data.</text>
</comment>
<dbReference type="RefSeq" id="WP_098453703.1">
    <property type="nucleotide sequence ID" value="NZ_PDJG01000001.1"/>
</dbReference>
<feature type="transmembrane region" description="Helical" evidence="10">
    <location>
        <begin position="308"/>
        <end position="332"/>
    </location>
</feature>
<evidence type="ECO:0000256" key="9">
    <source>
        <dbReference type="ARBA" id="ARBA00093617"/>
    </source>
</evidence>
<feature type="domain" description="Protein O-mannosyl-transferase C-terminal four TM" evidence="13">
    <location>
        <begin position="364"/>
        <end position="555"/>
    </location>
</feature>
<comment type="pathway">
    <text evidence="2 10">Protein modification; protein glycosylation.</text>
</comment>
<keyword evidence="5 10" id="KW-0808">Transferase</keyword>
<feature type="domain" description="ArnT-like N-terminal" evidence="12">
    <location>
        <begin position="147"/>
        <end position="283"/>
    </location>
</feature>
<dbReference type="EMBL" id="PDJG01000001">
    <property type="protein sequence ID" value="PFG32311.1"/>
    <property type="molecule type" value="Genomic_DNA"/>
</dbReference>